<feature type="transmembrane region" description="Helical" evidence="7">
    <location>
        <begin position="39"/>
        <end position="60"/>
    </location>
</feature>
<reference evidence="10 11" key="1">
    <citation type="submission" date="2019-03" db="EMBL/GenBank/DDBJ databases">
        <title>Genomic Encyclopedia of Type Strains, Phase IV (KMG-IV): sequencing the most valuable type-strain genomes for metagenomic binning, comparative biology and taxonomic classification.</title>
        <authorList>
            <person name="Goeker M."/>
        </authorList>
    </citation>
    <scope>NUCLEOTIDE SEQUENCE [LARGE SCALE GENOMIC DNA]</scope>
    <source>
        <strain evidence="10 11">DSM 45707</strain>
    </source>
</reference>
<evidence type="ECO:0000256" key="2">
    <source>
        <dbReference type="ARBA" id="ARBA00008114"/>
    </source>
</evidence>
<feature type="transmembrane region" description="Helical" evidence="7">
    <location>
        <begin position="115"/>
        <end position="132"/>
    </location>
</feature>
<dbReference type="PANTHER" id="PTHR43840:SF50">
    <property type="entry name" value="MANGANESE EFFLUX SYSTEM PROTEIN MNES"/>
    <property type="match status" value="1"/>
</dbReference>
<dbReference type="InterPro" id="IPR027470">
    <property type="entry name" value="Cation_efflux_CTD"/>
</dbReference>
<evidence type="ECO:0000259" key="9">
    <source>
        <dbReference type="Pfam" id="PF16916"/>
    </source>
</evidence>
<evidence type="ECO:0000259" key="8">
    <source>
        <dbReference type="Pfam" id="PF01545"/>
    </source>
</evidence>
<dbReference type="InterPro" id="IPR050291">
    <property type="entry name" value="CDF_Transporter"/>
</dbReference>
<dbReference type="FunFam" id="1.20.1510.10:FF:000006">
    <property type="entry name" value="Divalent cation efflux transporter"/>
    <property type="match status" value="1"/>
</dbReference>
<feature type="domain" description="Cation efflux protein cytoplasmic" evidence="9">
    <location>
        <begin position="210"/>
        <end position="285"/>
    </location>
</feature>
<dbReference type="RefSeq" id="WP_131922965.1">
    <property type="nucleotide sequence ID" value="NZ_SMAG01000001.1"/>
</dbReference>
<dbReference type="Pfam" id="PF01545">
    <property type="entry name" value="Cation_efflux"/>
    <property type="match status" value="1"/>
</dbReference>
<comment type="caution">
    <text evidence="10">The sequence shown here is derived from an EMBL/GenBank/DDBJ whole genome shotgun (WGS) entry which is preliminary data.</text>
</comment>
<keyword evidence="3" id="KW-0813">Transport</keyword>
<dbReference type="Pfam" id="PF16916">
    <property type="entry name" value="ZT_dimer"/>
    <property type="match status" value="1"/>
</dbReference>
<proteinExistence type="inferred from homology"/>
<evidence type="ECO:0000256" key="4">
    <source>
        <dbReference type="ARBA" id="ARBA00022692"/>
    </source>
</evidence>
<keyword evidence="11" id="KW-1185">Reference proteome</keyword>
<dbReference type="Gene3D" id="3.30.70.1350">
    <property type="entry name" value="Cation efflux protein, cytoplasmic domain"/>
    <property type="match status" value="1"/>
</dbReference>
<dbReference type="EMBL" id="SMAG01000001">
    <property type="protein sequence ID" value="TCS96563.1"/>
    <property type="molecule type" value="Genomic_DNA"/>
</dbReference>
<protein>
    <submittedName>
        <fullName evidence="10">Cation diffusion facilitator family transporter</fullName>
    </submittedName>
</protein>
<evidence type="ECO:0000313" key="11">
    <source>
        <dbReference type="Proteomes" id="UP000294937"/>
    </source>
</evidence>
<keyword evidence="4 7" id="KW-0812">Transmembrane</keyword>
<evidence type="ECO:0000256" key="7">
    <source>
        <dbReference type="SAM" id="Phobius"/>
    </source>
</evidence>
<dbReference type="InterPro" id="IPR027469">
    <property type="entry name" value="Cation_efflux_TMD_sf"/>
</dbReference>
<dbReference type="NCBIfam" id="TIGR01297">
    <property type="entry name" value="CDF"/>
    <property type="match status" value="1"/>
</dbReference>
<feature type="domain" description="Cation efflux protein transmembrane" evidence="8">
    <location>
        <begin position="14"/>
        <end position="205"/>
    </location>
</feature>
<dbReference type="Gene3D" id="1.20.1510.10">
    <property type="entry name" value="Cation efflux protein transmembrane domain"/>
    <property type="match status" value="1"/>
</dbReference>
<evidence type="ECO:0000256" key="6">
    <source>
        <dbReference type="ARBA" id="ARBA00023136"/>
    </source>
</evidence>
<dbReference type="PANTHER" id="PTHR43840">
    <property type="entry name" value="MITOCHONDRIAL METAL TRANSPORTER 1-RELATED"/>
    <property type="match status" value="1"/>
</dbReference>
<name>A0A4R3L9R6_9BACL</name>
<sequence length="289" mass="31907">MEQQNLKSGEKGAWISILAYICLSILKVIVSSIAHSEALFADGLNNSTDILASLAVLIGLRLSRKPPDEDHPYGHRRAETISSLIASFIMMTVGLQVLLEAVKSLLQYHPETPDVVAAYTSFFSALVMYGVYRYNKRLAQKVGSKALDAAAKDNLSDAWVSIGVTIGILGTQWQLPWLDPVTALIVGFMICKTAWDIFWEATHTLTDGVDEEVLFKLKKMIEQVDGVHSVNDIKARLHGNSLLVDVAISVSPKLNVVESHTITELVEDTTKKVFNISHIHVHVEPIHIE</sequence>
<evidence type="ECO:0000256" key="1">
    <source>
        <dbReference type="ARBA" id="ARBA00004141"/>
    </source>
</evidence>
<dbReference type="SUPFAM" id="SSF160240">
    <property type="entry name" value="Cation efflux protein cytoplasmic domain-like"/>
    <property type="match status" value="1"/>
</dbReference>
<keyword evidence="5 7" id="KW-1133">Transmembrane helix</keyword>
<dbReference type="InterPro" id="IPR002524">
    <property type="entry name" value="Cation_efflux"/>
</dbReference>
<evidence type="ECO:0000313" key="10">
    <source>
        <dbReference type="EMBL" id="TCS96563.1"/>
    </source>
</evidence>
<dbReference type="GO" id="GO:0008324">
    <property type="term" value="F:monoatomic cation transmembrane transporter activity"/>
    <property type="evidence" value="ECO:0007669"/>
    <property type="project" value="InterPro"/>
</dbReference>
<dbReference type="OrthoDB" id="9806522at2"/>
<evidence type="ECO:0000256" key="3">
    <source>
        <dbReference type="ARBA" id="ARBA00022448"/>
    </source>
</evidence>
<evidence type="ECO:0000256" key="5">
    <source>
        <dbReference type="ARBA" id="ARBA00022989"/>
    </source>
</evidence>
<organism evidence="10 11">
    <name type="scientific">Hazenella coriacea</name>
    <dbReference type="NCBI Taxonomy" id="1179467"/>
    <lineage>
        <taxon>Bacteria</taxon>
        <taxon>Bacillati</taxon>
        <taxon>Bacillota</taxon>
        <taxon>Bacilli</taxon>
        <taxon>Bacillales</taxon>
        <taxon>Thermoactinomycetaceae</taxon>
        <taxon>Hazenella</taxon>
    </lineage>
</organism>
<comment type="similarity">
    <text evidence="2">Belongs to the cation diffusion facilitator (CDF) transporter (TC 2.A.4) family.</text>
</comment>
<accession>A0A4R3L9R6</accession>
<dbReference type="GO" id="GO:0016020">
    <property type="term" value="C:membrane"/>
    <property type="evidence" value="ECO:0007669"/>
    <property type="project" value="UniProtKB-SubCell"/>
</dbReference>
<feature type="transmembrane region" description="Helical" evidence="7">
    <location>
        <begin position="12"/>
        <end position="33"/>
    </location>
</feature>
<keyword evidence="6 7" id="KW-0472">Membrane</keyword>
<gene>
    <name evidence="10" type="ORF">EDD58_101198</name>
</gene>
<comment type="subcellular location">
    <subcellularLocation>
        <location evidence="1">Membrane</location>
        <topology evidence="1">Multi-pass membrane protein</topology>
    </subcellularLocation>
</comment>
<dbReference type="SUPFAM" id="SSF161111">
    <property type="entry name" value="Cation efflux protein transmembrane domain-like"/>
    <property type="match status" value="1"/>
</dbReference>
<dbReference type="AlphaFoldDB" id="A0A4R3L9R6"/>
<feature type="transmembrane region" description="Helical" evidence="7">
    <location>
        <begin position="81"/>
        <end position="99"/>
    </location>
</feature>
<dbReference type="InterPro" id="IPR036837">
    <property type="entry name" value="Cation_efflux_CTD_sf"/>
</dbReference>
<dbReference type="Proteomes" id="UP000294937">
    <property type="component" value="Unassembled WGS sequence"/>
</dbReference>
<dbReference type="InterPro" id="IPR058533">
    <property type="entry name" value="Cation_efflux_TM"/>
</dbReference>